<evidence type="ECO:0000313" key="3">
    <source>
        <dbReference type="EMBL" id="TWT76275.1"/>
    </source>
</evidence>
<dbReference type="SUPFAM" id="SSF55347">
    <property type="entry name" value="Glyceraldehyde-3-phosphate dehydrogenase-like, C-terminal domain"/>
    <property type="match status" value="1"/>
</dbReference>
<reference evidence="3 4" key="1">
    <citation type="submission" date="2019-02" db="EMBL/GenBank/DDBJ databases">
        <title>Deep-cultivation of Planctomycetes and their phenomic and genomic characterization uncovers novel biology.</title>
        <authorList>
            <person name="Wiegand S."/>
            <person name="Jogler M."/>
            <person name="Boedeker C."/>
            <person name="Pinto D."/>
            <person name="Vollmers J."/>
            <person name="Rivas-Marin E."/>
            <person name="Kohn T."/>
            <person name="Peeters S.H."/>
            <person name="Heuer A."/>
            <person name="Rast P."/>
            <person name="Oberbeckmann S."/>
            <person name="Bunk B."/>
            <person name="Jeske O."/>
            <person name="Meyerdierks A."/>
            <person name="Storesund J.E."/>
            <person name="Kallscheuer N."/>
            <person name="Luecker S."/>
            <person name="Lage O.M."/>
            <person name="Pohl T."/>
            <person name="Merkel B.J."/>
            <person name="Hornburger P."/>
            <person name="Mueller R.-W."/>
            <person name="Bruemmer F."/>
            <person name="Labrenz M."/>
            <person name="Spormann A.M."/>
            <person name="Op Den Camp H."/>
            <person name="Overmann J."/>
            <person name="Amann R."/>
            <person name="Jetten M.S.M."/>
            <person name="Mascher T."/>
            <person name="Medema M.H."/>
            <person name="Devos D.P."/>
            <person name="Kaster A.-K."/>
            <person name="Ovreas L."/>
            <person name="Rohde M."/>
            <person name="Galperin M.Y."/>
            <person name="Jogler C."/>
        </authorList>
    </citation>
    <scope>NUCLEOTIDE SEQUENCE [LARGE SCALE GENOMIC DNA]</scope>
    <source>
        <strain evidence="3 4">CA13</strain>
    </source>
</reference>
<dbReference type="EMBL" id="SJPJ01000002">
    <property type="protein sequence ID" value="TWT76275.1"/>
    <property type="molecule type" value="Genomic_DNA"/>
</dbReference>
<feature type="domain" description="Gfo/Idh/MocA-like oxidoreductase N-terminal" evidence="1">
    <location>
        <begin position="124"/>
        <end position="230"/>
    </location>
</feature>
<dbReference type="InterPro" id="IPR000683">
    <property type="entry name" value="Gfo/Idh/MocA-like_OxRdtase_N"/>
</dbReference>
<dbReference type="InterPro" id="IPR050463">
    <property type="entry name" value="Gfo/Idh/MocA_oxidrdct_glycsds"/>
</dbReference>
<dbReference type="SUPFAM" id="SSF51735">
    <property type="entry name" value="NAD(P)-binding Rossmann-fold domains"/>
    <property type="match status" value="1"/>
</dbReference>
<sequence length="485" mass="53908">MLGWDNLPHSDRPLLDPNFVWHATTPSSLETKLRNMSEQDRTPPVSSRRTFIRNTSLGLATASALADVPLVHAAGEEGEIKIGLIGCGGRGTGALLDAVGAAAKVIYPQSGYHTEDVAEGAKVEKKRIKVVALADMFGDRLERCRAQMAKLDIDISPDFCFTGFDAYKKLLAVSDVNYVILATPPHFRPMHLQAAIEAGKHVFMEKPAAVDAPGVRMVMAAGELAKEKGLGIAAGTQRRHDRSYRETINRIHEGAIGDIVYAKCYWNGSQIWVINRQDGWSDIEWQMRNWNYFTWLSGDHYVEQHVHNLDVMNWTLGSHPIRAVSGQGGRQVRVGDVHGHIFDHFAVEFEYPNGVSMFSQARQIHGCKNTVGEEVVGTNGRSNCSNYVEPSDGEKWRYREREASAYRLEHEDLITSIREGKPINEAQAIAEATLTGIMGREACYSGQPVDWETALKSEMRLGPKTYELGDFPIPPVAMPGKYRFS</sequence>
<gene>
    <name evidence="3" type="ORF">CA13_67680</name>
</gene>
<dbReference type="Gene3D" id="3.30.360.10">
    <property type="entry name" value="Dihydrodipicolinate Reductase, domain 2"/>
    <property type="match status" value="1"/>
</dbReference>
<dbReference type="Pfam" id="PF22725">
    <property type="entry name" value="GFO_IDH_MocA_C3"/>
    <property type="match status" value="1"/>
</dbReference>
<dbReference type="Pfam" id="PF01408">
    <property type="entry name" value="GFO_IDH_MocA"/>
    <property type="match status" value="1"/>
</dbReference>
<dbReference type="PANTHER" id="PTHR43818:SF5">
    <property type="entry name" value="OXIDOREDUCTASE FAMILY PROTEIN"/>
    <property type="match status" value="1"/>
</dbReference>
<dbReference type="Gene3D" id="3.40.50.720">
    <property type="entry name" value="NAD(P)-binding Rossmann-like Domain"/>
    <property type="match status" value="1"/>
</dbReference>
<evidence type="ECO:0000313" key="4">
    <source>
        <dbReference type="Proteomes" id="UP000315010"/>
    </source>
</evidence>
<dbReference type="GO" id="GO:0000166">
    <property type="term" value="F:nucleotide binding"/>
    <property type="evidence" value="ECO:0007669"/>
    <property type="project" value="InterPro"/>
</dbReference>
<accession>A0A5C5YN27</accession>
<evidence type="ECO:0000259" key="2">
    <source>
        <dbReference type="Pfam" id="PF22725"/>
    </source>
</evidence>
<dbReference type="InterPro" id="IPR036291">
    <property type="entry name" value="NAD(P)-bd_dom_sf"/>
</dbReference>
<dbReference type="Proteomes" id="UP000315010">
    <property type="component" value="Unassembled WGS sequence"/>
</dbReference>
<dbReference type="InterPro" id="IPR055170">
    <property type="entry name" value="GFO_IDH_MocA-like_dom"/>
</dbReference>
<keyword evidence="4" id="KW-1185">Reference proteome</keyword>
<dbReference type="PANTHER" id="PTHR43818">
    <property type="entry name" value="BCDNA.GH03377"/>
    <property type="match status" value="1"/>
</dbReference>
<name>A0A5C5YN27_9BACT</name>
<protein>
    <submittedName>
        <fullName evidence="3">Putative oxidoreductase</fullName>
    </submittedName>
</protein>
<proteinExistence type="predicted"/>
<organism evidence="3 4">
    <name type="scientific">Novipirellula herctigrandis</name>
    <dbReference type="NCBI Taxonomy" id="2527986"/>
    <lineage>
        <taxon>Bacteria</taxon>
        <taxon>Pseudomonadati</taxon>
        <taxon>Planctomycetota</taxon>
        <taxon>Planctomycetia</taxon>
        <taxon>Pirellulales</taxon>
        <taxon>Pirellulaceae</taxon>
        <taxon>Novipirellula</taxon>
    </lineage>
</organism>
<feature type="domain" description="GFO/IDH/MocA-like oxidoreductase" evidence="2">
    <location>
        <begin position="247"/>
        <end position="381"/>
    </location>
</feature>
<dbReference type="AlphaFoldDB" id="A0A5C5YN27"/>
<evidence type="ECO:0000259" key="1">
    <source>
        <dbReference type="Pfam" id="PF01408"/>
    </source>
</evidence>
<comment type="caution">
    <text evidence="3">The sequence shown here is derived from an EMBL/GenBank/DDBJ whole genome shotgun (WGS) entry which is preliminary data.</text>
</comment>